<accession>A0A2H3NLY5</accession>
<comment type="similarity">
    <text evidence="8">Belongs to the ThiG family.</text>
</comment>
<reference evidence="10 11" key="1">
    <citation type="submission" date="2017-10" db="EMBL/GenBank/DDBJ databases">
        <title>Draft genome of Longimonas halophila.</title>
        <authorList>
            <person name="Goh K.M."/>
            <person name="Shamsir M.S."/>
            <person name="Lim S.W."/>
        </authorList>
    </citation>
    <scope>NUCLEOTIDE SEQUENCE [LARGE SCALE GENOMIC DNA]</scope>
    <source>
        <strain evidence="10 11">KCTC 42399</strain>
    </source>
</reference>
<dbReference type="Gene3D" id="3.20.20.70">
    <property type="entry name" value="Aldolase class I"/>
    <property type="match status" value="1"/>
</dbReference>
<keyword evidence="11" id="KW-1185">Reference proteome</keyword>
<dbReference type="OrthoDB" id="9805935at2"/>
<name>A0A2H3NLY5_9BACT</name>
<comment type="catalytic activity">
    <reaction evidence="7 8">
        <text>[ThiS sulfur-carrier protein]-C-terminal-Gly-aminoethanethioate + 2-iminoacetate + 1-deoxy-D-xylulose 5-phosphate = [ThiS sulfur-carrier protein]-C-terminal Gly-Gly + 2-[(2R,5Z)-2-carboxy-4-methylthiazol-5(2H)-ylidene]ethyl phosphate + 2 H2O + H(+)</text>
        <dbReference type="Rhea" id="RHEA:26297"/>
        <dbReference type="Rhea" id="RHEA-COMP:12909"/>
        <dbReference type="Rhea" id="RHEA-COMP:19908"/>
        <dbReference type="ChEBI" id="CHEBI:15377"/>
        <dbReference type="ChEBI" id="CHEBI:15378"/>
        <dbReference type="ChEBI" id="CHEBI:57792"/>
        <dbReference type="ChEBI" id="CHEBI:62899"/>
        <dbReference type="ChEBI" id="CHEBI:77846"/>
        <dbReference type="ChEBI" id="CHEBI:90778"/>
        <dbReference type="ChEBI" id="CHEBI:232372"/>
        <dbReference type="EC" id="2.8.1.10"/>
    </reaction>
</comment>
<dbReference type="EC" id="2.8.1.10" evidence="3 8"/>
<feature type="active site" description="Schiff-base intermediate with DXP" evidence="8">
    <location>
        <position position="115"/>
    </location>
</feature>
<gene>
    <name evidence="8 10" type="primary">thiG</name>
    <name evidence="10" type="ORF">CRI93_12020</name>
</gene>
<keyword evidence="4 8" id="KW-0808">Transferase</keyword>
<dbReference type="PANTHER" id="PTHR34266:SF2">
    <property type="entry name" value="THIAZOLE SYNTHASE"/>
    <property type="match status" value="1"/>
</dbReference>
<comment type="subunit">
    <text evidence="8">Homotetramer. Forms heterodimers with either ThiH or ThiS.</text>
</comment>
<evidence type="ECO:0000256" key="7">
    <source>
        <dbReference type="ARBA" id="ARBA00049897"/>
    </source>
</evidence>
<feature type="domain" description="Thiazole synthase ThiG" evidence="9">
    <location>
        <begin position="23"/>
        <end position="268"/>
    </location>
</feature>
<evidence type="ECO:0000256" key="2">
    <source>
        <dbReference type="ARBA" id="ARBA00004948"/>
    </source>
</evidence>
<organism evidence="10 11">
    <name type="scientific">Longimonas halophila</name>
    <dbReference type="NCBI Taxonomy" id="1469170"/>
    <lineage>
        <taxon>Bacteria</taxon>
        <taxon>Pseudomonadati</taxon>
        <taxon>Rhodothermota</taxon>
        <taxon>Rhodothermia</taxon>
        <taxon>Rhodothermales</taxon>
        <taxon>Salisaetaceae</taxon>
        <taxon>Longimonas</taxon>
    </lineage>
</organism>
<dbReference type="HAMAP" id="MF_00443">
    <property type="entry name" value="ThiG"/>
    <property type="match status" value="1"/>
</dbReference>
<dbReference type="AlphaFoldDB" id="A0A2H3NLY5"/>
<dbReference type="Proteomes" id="UP000221024">
    <property type="component" value="Unassembled WGS sequence"/>
</dbReference>
<dbReference type="Pfam" id="PF05690">
    <property type="entry name" value="ThiG"/>
    <property type="match status" value="1"/>
</dbReference>
<dbReference type="GO" id="GO:0009229">
    <property type="term" value="P:thiamine diphosphate biosynthetic process"/>
    <property type="evidence" value="ECO:0007669"/>
    <property type="project" value="UniProtKB-UniRule"/>
</dbReference>
<keyword evidence="6 8" id="KW-0704">Schiff base</keyword>
<comment type="pathway">
    <text evidence="2 8">Cofactor biosynthesis; thiamine diphosphate biosynthesis.</text>
</comment>
<dbReference type="GO" id="GO:1990107">
    <property type="term" value="F:thiazole synthase activity"/>
    <property type="evidence" value="ECO:0007669"/>
    <property type="project" value="UniProtKB-EC"/>
</dbReference>
<evidence type="ECO:0000259" key="9">
    <source>
        <dbReference type="Pfam" id="PF05690"/>
    </source>
</evidence>
<dbReference type="UniPathway" id="UPA00060"/>
<dbReference type="CDD" id="cd04728">
    <property type="entry name" value="ThiG"/>
    <property type="match status" value="1"/>
</dbReference>
<dbReference type="SUPFAM" id="SSF110399">
    <property type="entry name" value="ThiG-like"/>
    <property type="match status" value="1"/>
</dbReference>
<evidence type="ECO:0000256" key="8">
    <source>
        <dbReference type="HAMAP-Rule" id="MF_00443"/>
    </source>
</evidence>
<protein>
    <recommendedName>
        <fullName evidence="3 8">Thiazole synthase</fullName>
        <ecNumber evidence="3 8">2.8.1.10</ecNumber>
    </recommendedName>
</protein>
<dbReference type="RefSeq" id="WP_098062889.1">
    <property type="nucleotide sequence ID" value="NZ_PDEP01000012.1"/>
</dbReference>
<feature type="binding site" evidence="8">
    <location>
        <begin position="203"/>
        <end position="204"/>
    </location>
    <ligand>
        <name>1-deoxy-D-xylulose 5-phosphate</name>
        <dbReference type="ChEBI" id="CHEBI:57792"/>
    </ligand>
</feature>
<evidence type="ECO:0000313" key="10">
    <source>
        <dbReference type="EMBL" id="PEN05634.1"/>
    </source>
</evidence>
<evidence type="ECO:0000256" key="6">
    <source>
        <dbReference type="ARBA" id="ARBA00023270"/>
    </source>
</evidence>
<comment type="caution">
    <text evidence="10">The sequence shown here is derived from an EMBL/GenBank/DDBJ whole genome shotgun (WGS) entry which is preliminary data.</text>
</comment>
<feature type="binding site" evidence="8">
    <location>
        <position position="176"/>
    </location>
    <ligand>
        <name>1-deoxy-D-xylulose 5-phosphate</name>
        <dbReference type="ChEBI" id="CHEBI:57792"/>
    </ligand>
</feature>
<sequence>MADAKAVATPSTDSSPNADALTIGSYTLTSRLMVGSSGYPNPQVMLDAIDASGADMVTVAIRRVNVENPAPESHLDLLRKGGHTILPNTAGCYTAREAVLVANLAREALDTDLIKLEVIGDDEMLMPDVEQLLKAAKTLVDDGFTVLAYANDDPITCRKLADLGCAAVMPLGAPIGSGMGIVNPYNLRIIREELPDTPLIVDAGIGTASDAAQAMELGYDGILLNTAIAEAKHPVDMARAIRHGLEGGRLAYRAGRIPRRRYAKASSPQQGRVGS</sequence>
<dbReference type="InterPro" id="IPR033983">
    <property type="entry name" value="Thiazole_synthase_ThiG"/>
</dbReference>
<dbReference type="EMBL" id="PDEP01000012">
    <property type="protein sequence ID" value="PEN05634.1"/>
    <property type="molecule type" value="Genomic_DNA"/>
</dbReference>
<comment type="subcellular location">
    <subcellularLocation>
        <location evidence="8">Cytoplasm</location>
    </subcellularLocation>
</comment>
<dbReference type="PANTHER" id="PTHR34266">
    <property type="entry name" value="THIAZOLE SYNTHASE"/>
    <property type="match status" value="1"/>
</dbReference>
<proteinExistence type="inferred from homology"/>
<evidence type="ECO:0000256" key="1">
    <source>
        <dbReference type="ARBA" id="ARBA00002834"/>
    </source>
</evidence>
<evidence type="ECO:0000313" key="11">
    <source>
        <dbReference type="Proteomes" id="UP000221024"/>
    </source>
</evidence>
<comment type="function">
    <text evidence="1 8">Catalyzes the rearrangement of 1-deoxy-D-xylulose 5-phosphate (DXP) to produce the thiazole phosphate moiety of thiamine. Sulfur is provided by the thiocarboxylate moiety of the carrier protein ThiS. In vitro, sulfur can be provided by H(2)S.</text>
</comment>
<evidence type="ECO:0000256" key="3">
    <source>
        <dbReference type="ARBA" id="ARBA00011960"/>
    </source>
</evidence>
<keyword evidence="8" id="KW-0963">Cytoplasm</keyword>
<feature type="binding site" evidence="8">
    <location>
        <begin position="225"/>
        <end position="226"/>
    </location>
    <ligand>
        <name>1-deoxy-D-xylulose 5-phosphate</name>
        <dbReference type="ChEBI" id="CHEBI:57792"/>
    </ligand>
</feature>
<dbReference type="InterPro" id="IPR008867">
    <property type="entry name" value="ThiG"/>
</dbReference>
<dbReference type="GO" id="GO:0005737">
    <property type="term" value="C:cytoplasm"/>
    <property type="evidence" value="ECO:0007669"/>
    <property type="project" value="UniProtKB-SubCell"/>
</dbReference>
<dbReference type="InterPro" id="IPR013785">
    <property type="entry name" value="Aldolase_TIM"/>
</dbReference>
<keyword evidence="5 8" id="KW-0784">Thiamine biosynthesis</keyword>
<evidence type="ECO:0000256" key="5">
    <source>
        <dbReference type="ARBA" id="ARBA00022977"/>
    </source>
</evidence>
<evidence type="ECO:0000256" key="4">
    <source>
        <dbReference type="ARBA" id="ARBA00022679"/>
    </source>
</evidence>